<dbReference type="Pfam" id="PF04909">
    <property type="entry name" value="Amidohydro_2"/>
    <property type="match status" value="1"/>
</dbReference>
<dbReference type="InterPro" id="IPR032466">
    <property type="entry name" value="Metal_Hydrolase"/>
</dbReference>
<dbReference type="AlphaFoldDB" id="A0A0F3K4Z0"/>
<dbReference type="InterPro" id="IPR052358">
    <property type="entry name" value="Aro_Compnd_Degr_Hydrolases"/>
</dbReference>
<dbReference type="OrthoDB" id="9787654at2"/>
<reference evidence="2 3" key="1">
    <citation type="submission" date="2015-03" db="EMBL/GenBank/DDBJ databases">
        <title>Draft genome sequence of Luteibacter yeojuensis strain SU11.</title>
        <authorList>
            <person name="Sulaiman J."/>
            <person name="Priya K."/>
            <person name="Chan K.-G."/>
        </authorList>
    </citation>
    <scope>NUCLEOTIDE SEQUENCE [LARGE SCALE GENOMIC DNA]</scope>
    <source>
        <strain evidence="2 3">SU11</strain>
    </source>
</reference>
<dbReference type="Proteomes" id="UP000033651">
    <property type="component" value="Unassembled WGS sequence"/>
</dbReference>
<evidence type="ECO:0000313" key="2">
    <source>
        <dbReference type="EMBL" id="KJV26273.1"/>
    </source>
</evidence>
<evidence type="ECO:0000313" key="3">
    <source>
        <dbReference type="Proteomes" id="UP000033651"/>
    </source>
</evidence>
<dbReference type="InterPro" id="IPR006680">
    <property type="entry name" value="Amidohydro-rel"/>
</dbReference>
<dbReference type="SUPFAM" id="SSF51556">
    <property type="entry name" value="Metallo-dependent hydrolases"/>
    <property type="match status" value="1"/>
</dbReference>
<dbReference type="PANTHER" id="PTHR35563:SF2">
    <property type="entry name" value="BARREL METAL-DEPENDENT HYDROLASE, PUTATIVE (AFU_ORTHOLOGUE AFUA_1G16240)-RELATED"/>
    <property type="match status" value="1"/>
</dbReference>
<comment type="caution">
    <text evidence="2">The sequence shown here is derived from an EMBL/GenBank/DDBJ whole genome shotgun (WGS) entry which is preliminary data.</text>
</comment>
<dbReference type="EMBL" id="JZRB01000059">
    <property type="protein sequence ID" value="KJV26273.1"/>
    <property type="molecule type" value="Genomic_DNA"/>
</dbReference>
<feature type="domain" description="Amidohydrolase-related" evidence="1">
    <location>
        <begin position="10"/>
        <end position="284"/>
    </location>
</feature>
<proteinExistence type="predicted"/>
<dbReference type="RefSeq" id="WP_045831200.1">
    <property type="nucleotide sequence ID" value="NZ_JZRB01000059.1"/>
</dbReference>
<dbReference type="Gene3D" id="3.20.20.140">
    <property type="entry name" value="Metal-dependent hydrolases"/>
    <property type="match status" value="1"/>
</dbReference>
<evidence type="ECO:0000259" key="1">
    <source>
        <dbReference type="Pfam" id="PF04909"/>
    </source>
</evidence>
<name>A0A0F3K4Z0_9GAMM</name>
<accession>A0A0F3K4Z0</accession>
<organism evidence="2 3">
    <name type="scientific">Luteibacter yeojuensis</name>
    <dbReference type="NCBI Taxonomy" id="345309"/>
    <lineage>
        <taxon>Bacteria</taxon>
        <taxon>Pseudomonadati</taxon>
        <taxon>Pseudomonadota</taxon>
        <taxon>Gammaproteobacteria</taxon>
        <taxon>Lysobacterales</taxon>
        <taxon>Rhodanobacteraceae</taxon>
        <taxon>Luteibacter</taxon>
    </lineage>
</organism>
<gene>
    <name evidence="2" type="ORF">VI08_18925</name>
</gene>
<dbReference type="PANTHER" id="PTHR35563">
    <property type="entry name" value="BARREL METAL-DEPENDENT HYDROLASE, PUTATIVE (AFU_ORTHOLOGUE AFUA_1G16240)-RELATED"/>
    <property type="match status" value="1"/>
</dbReference>
<protein>
    <submittedName>
        <fullName evidence="2">Amidohydrolase</fullName>
    </submittedName>
</protein>
<keyword evidence="2" id="KW-0378">Hydrolase</keyword>
<dbReference type="PATRIC" id="fig|345309.4.peg.3596"/>
<dbReference type="GO" id="GO:0016787">
    <property type="term" value="F:hydrolase activity"/>
    <property type="evidence" value="ECO:0007669"/>
    <property type="project" value="UniProtKB-KW"/>
</dbReference>
<sequence length="291" mass="30708">MHEAAVILFDTHTHVISPDAATYPTGPIGGKQSEWSRERPVDAGGLLRAMDAAGIERAVVVQASTVYGHDNRYVADTVKAHRDRLVGVYSIDAMAPDAVQRIDQWQAEGLHGFRLFTTGSTMPGQASWLGHPDSYPAWAHAEALGIPVCLQMTMEGLPMLRDLLTRYPKVRVLLDHCARPDLSGGKPYTAAQPLFDMAAFPGVYLKLTNRTLEAATQGSSAPGDFLAAILGAFGPGRIAWGSNFPAAAGTLANLAAQARAVLGDLPPDAQDAIGHGTAAQLYPFATAGAAA</sequence>
<keyword evidence="3" id="KW-1185">Reference proteome</keyword>